<dbReference type="EMBL" id="DVMR01000008">
    <property type="protein sequence ID" value="HIU42752.1"/>
    <property type="molecule type" value="Genomic_DNA"/>
</dbReference>
<keyword evidence="1" id="KW-0677">Repeat</keyword>
<keyword evidence="2" id="KW-0732">Signal</keyword>
<feature type="signal peptide" evidence="2">
    <location>
        <begin position="1"/>
        <end position="25"/>
    </location>
</feature>
<reference evidence="4" key="1">
    <citation type="submission" date="2020-10" db="EMBL/GenBank/DDBJ databases">
        <authorList>
            <person name="Gilroy R."/>
        </authorList>
    </citation>
    <scope>NUCLEOTIDE SEQUENCE</scope>
    <source>
        <strain evidence="4">CHK191-8634</strain>
    </source>
</reference>
<evidence type="ECO:0000313" key="4">
    <source>
        <dbReference type="EMBL" id="HIU42752.1"/>
    </source>
</evidence>
<dbReference type="InterPro" id="IPR051465">
    <property type="entry name" value="Cell_Envelope_Struct_Comp"/>
</dbReference>
<dbReference type="PROSITE" id="PS51272">
    <property type="entry name" value="SLH"/>
    <property type="match status" value="1"/>
</dbReference>
<evidence type="ECO:0000256" key="1">
    <source>
        <dbReference type="ARBA" id="ARBA00022737"/>
    </source>
</evidence>
<dbReference type="AlphaFoldDB" id="A0A9D1ISV1"/>
<gene>
    <name evidence="4" type="ORF">IAB67_00455</name>
</gene>
<accession>A0A9D1ISV1</accession>
<proteinExistence type="predicted"/>
<dbReference type="InterPro" id="IPR001119">
    <property type="entry name" value="SLH_dom"/>
</dbReference>
<evidence type="ECO:0000313" key="5">
    <source>
        <dbReference type="Proteomes" id="UP000824073"/>
    </source>
</evidence>
<protein>
    <submittedName>
        <fullName evidence="4">S-layer homology domain-containing protein</fullName>
    </submittedName>
</protein>
<evidence type="ECO:0000256" key="2">
    <source>
        <dbReference type="SAM" id="SignalP"/>
    </source>
</evidence>
<sequence length="474" mass="52376">MKKCGKLLSTLLALAILAGMLPVYAAESGYNGQSGAVGDFDRSYYDATVEMYQLLSKGGSGDVEITRPEEGFEWPAGKNILLDISGGIWEPSDLDFVEVPDGVIVDAYFFDYLQDTYTFWGRFDTTGGASGSAIGVPPESITIQQARELYDEIIEVYDNDDFQWPSGGTVMVELRNMRVIDINTTIPAGLIVDVYETAGGYDRTFLIRYDTTDGQPMKVTNGQPPRTEPYTNAYDDVQPGDWYYTAVMEMTEGGLLTGYGDGRFGPDDVITKAQLNTIFNRLVQSYGGERPNWDPIPVDWSTDNIPLRRGDAAYMLIDMLLDSGKVNLFDRADADSLLQKAEETGAWVSTYVNTTLAGQDVSGKPFMFSRYYGVWEDTWDKEIEIRQSAGDFPDSAAVTAWATDWAENGDGKNILDSLQGRVDLGVRYLCTAWNLGMFSGTGDAGTFSPNSLITRAELCQVLYNMGWTVEDVLI</sequence>
<dbReference type="PANTHER" id="PTHR43308">
    <property type="entry name" value="OUTER MEMBRANE PROTEIN ALPHA-RELATED"/>
    <property type="match status" value="1"/>
</dbReference>
<comment type="caution">
    <text evidence="4">The sequence shown here is derived from an EMBL/GenBank/DDBJ whole genome shotgun (WGS) entry which is preliminary data.</text>
</comment>
<evidence type="ECO:0000259" key="3">
    <source>
        <dbReference type="PROSITE" id="PS51272"/>
    </source>
</evidence>
<reference evidence="4" key="2">
    <citation type="journal article" date="2021" name="PeerJ">
        <title>Extensive microbial diversity within the chicken gut microbiome revealed by metagenomics and culture.</title>
        <authorList>
            <person name="Gilroy R."/>
            <person name="Ravi A."/>
            <person name="Getino M."/>
            <person name="Pursley I."/>
            <person name="Horton D.L."/>
            <person name="Alikhan N.F."/>
            <person name="Baker D."/>
            <person name="Gharbi K."/>
            <person name="Hall N."/>
            <person name="Watson M."/>
            <person name="Adriaenssens E.M."/>
            <person name="Foster-Nyarko E."/>
            <person name="Jarju S."/>
            <person name="Secka A."/>
            <person name="Antonio M."/>
            <person name="Oren A."/>
            <person name="Chaudhuri R.R."/>
            <person name="La Ragione R."/>
            <person name="Hildebrand F."/>
            <person name="Pallen M.J."/>
        </authorList>
    </citation>
    <scope>NUCLEOTIDE SEQUENCE</scope>
    <source>
        <strain evidence="4">CHK191-8634</strain>
    </source>
</reference>
<dbReference type="Pfam" id="PF00395">
    <property type="entry name" value="SLH"/>
    <property type="match status" value="2"/>
</dbReference>
<feature type="chain" id="PRO_5039371818" evidence="2">
    <location>
        <begin position="26"/>
        <end position="474"/>
    </location>
</feature>
<organism evidence="4 5">
    <name type="scientific">Candidatus Ventrousia excrementavium</name>
    <dbReference type="NCBI Taxonomy" id="2840961"/>
    <lineage>
        <taxon>Bacteria</taxon>
        <taxon>Bacillati</taxon>
        <taxon>Bacillota</taxon>
        <taxon>Clostridia</taxon>
        <taxon>Eubacteriales</taxon>
        <taxon>Clostridiaceae</taxon>
        <taxon>Clostridiaceae incertae sedis</taxon>
        <taxon>Candidatus Ventrousia</taxon>
    </lineage>
</organism>
<dbReference type="Proteomes" id="UP000824073">
    <property type="component" value="Unassembled WGS sequence"/>
</dbReference>
<feature type="domain" description="SLH" evidence="3">
    <location>
        <begin position="230"/>
        <end position="293"/>
    </location>
</feature>
<name>A0A9D1ISV1_9CLOT</name>